<keyword evidence="4" id="KW-1185">Reference proteome</keyword>
<dbReference type="EMBL" id="JH795861">
    <property type="protein sequence ID" value="EJU02636.1"/>
    <property type="molecule type" value="Genomic_DNA"/>
</dbReference>
<gene>
    <name evidence="3" type="ORF">DACRYDRAFT_106703</name>
</gene>
<dbReference type="GO" id="GO:0005737">
    <property type="term" value="C:cytoplasm"/>
    <property type="evidence" value="ECO:0007669"/>
    <property type="project" value="TreeGrafter"/>
</dbReference>
<dbReference type="Proteomes" id="UP000030653">
    <property type="component" value="Unassembled WGS sequence"/>
</dbReference>
<comment type="similarity">
    <text evidence="1">Belongs to the PhzF family.</text>
</comment>
<dbReference type="Pfam" id="PF02567">
    <property type="entry name" value="PhzC-PhzF"/>
    <property type="match status" value="1"/>
</dbReference>
<dbReference type="GeneID" id="63683377"/>
<dbReference type="OMA" id="WGIMEDP"/>
<evidence type="ECO:0000313" key="4">
    <source>
        <dbReference type="Proteomes" id="UP000030653"/>
    </source>
</evidence>
<dbReference type="InterPro" id="IPR003719">
    <property type="entry name" value="Phenazine_PhzF-like"/>
</dbReference>
<organism evidence="3 4">
    <name type="scientific">Dacryopinax primogenitus (strain DJM 731)</name>
    <name type="common">Brown rot fungus</name>
    <dbReference type="NCBI Taxonomy" id="1858805"/>
    <lineage>
        <taxon>Eukaryota</taxon>
        <taxon>Fungi</taxon>
        <taxon>Dikarya</taxon>
        <taxon>Basidiomycota</taxon>
        <taxon>Agaricomycotina</taxon>
        <taxon>Dacrymycetes</taxon>
        <taxon>Dacrymycetales</taxon>
        <taxon>Dacrymycetaceae</taxon>
        <taxon>Dacryopinax</taxon>
    </lineage>
</organism>
<proteinExistence type="inferred from homology"/>
<reference evidence="3 4" key="1">
    <citation type="journal article" date="2012" name="Science">
        <title>The Paleozoic origin of enzymatic lignin decomposition reconstructed from 31 fungal genomes.</title>
        <authorList>
            <person name="Floudas D."/>
            <person name="Binder M."/>
            <person name="Riley R."/>
            <person name="Barry K."/>
            <person name="Blanchette R.A."/>
            <person name="Henrissat B."/>
            <person name="Martinez A.T."/>
            <person name="Otillar R."/>
            <person name="Spatafora J.W."/>
            <person name="Yadav J.S."/>
            <person name="Aerts A."/>
            <person name="Benoit I."/>
            <person name="Boyd A."/>
            <person name="Carlson A."/>
            <person name="Copeland A."/>
            <person name="Coutinho P.M."/>
            <person name="de Vries R.P."/>
            <person name="Ferreira P."/>
            <person name="Findley K."/>
            <person name="Foster B."/>
            <person name="Gaskell J."/>
            <person name="Glotzer D."/>
            <person name="Gorecki P."/>
            <person name="Heitman J."/>
            <person name="Hesse C."/>
            <person name="Hori C."/>
            <person name="Igarashi K."/>
            <person name="Jurgens J.A."/>
            <person name="Kallen N."/>
            <person name="Kersten P."/>
            <person name="Kohler A."/>
            <person name="Kuees U."/>
            <person name="Kumar T.K.A."/>
            <person name="Kuo A."/>
            <person name="LaButti K."/>
            <person name="Larrondo L.F."/>
            <person name="Lindquist E."/>
            <person name="Ling A."/>
            <person name="Lombard V."/>
            <person name="Lucas S."/>
            <person name="Lundell T."/>
            <person name="Martin R."/>
            <person name="McLaughlin D.J."/>
            <person name="Morgenstern I."/>
            <person name="Morin E."/>
            <person name="Murat C."/>
            <person name="Nagy L.G."/>
            <person name="Nolan M."/>
            <person name="Ohm R.A."/>
            <person name="Patyshakuliyeva A."/>
            <person name="Rokas A."/>
            <person name="Ruiz-Duenas F.J."/>
            <person name="Sabat G."/>
            <person name="Salamov A."/>
            <person name="Samejima M."/>
            <person name="Schmutz J."/>
            <person name="Slot J.C."/>
            <person name="St John F."/>
            <person name="Stenlid J."/>
            <person name="Sun H."/>
            <person name="Sun S."/>
            <person name="Syed K."/>
            <person name="Tsang A."/>
            <person name="Wiebenga A."/>
            <person name="Young D."/>
            <person name="Pisabarro A."/>
            <person name="Eastwood D.C."/>
            <person name="Martin F."/>
            <person name="Cullen D."/>
            <person name="Grigoriev I.V."/>
            <person name="Hibbett D.S."/>
        </authorList>
    </citation>
    <scope>NUCLEOTIDE SEQUENCE [LARGE SCALE GENOMIC DNA]</scope>
    <source>
        <strain evidence="3 4">DJM-731 SS1</strain>
    </source>
</reference>
<dbReference type="RefSeq" id="XP_040629530.1">
    <property type="nucleotide sequence ID" value="XM_040768315.1"/>
</dbReference>
<evidence type="ECO:0000256" key="1">
    <source>
        <dbReference type="ARBA" id="ARBA00008270"/>
    </source>
</evidence>
<accession>M5FXC5</accession>
<name>M5FXC5_DACPD</name>
<dbReference type="OrthoDB" id="75169at2759"/>
<dbReference type="GO" id="GO:0016853">
    <property type="term" value="F:isomerase activity"/>
    <property type="evidence" value="ECO:0007669"/>
    <property type="project" value="UniProtKB-KW"/>
</dbReference>
<evidence type="ECO:0000313" key="3">
    <source>
        <dbReference type="EMBL" id="EJU02636.1"/>
    </source>
</evidence>
<dbReference type="PANTHER" id="PTHR13774">
    <property type="entry name" value="PHENAZINE BIOSYNTHESIS PROTEIN"/>
    <property type="match status" value="1"/>
</dbReference>
<dbReference type="AlphaFoldDB" id="M5FXC5"/>
<dbReference type="SUPFAM" id="SSF54506">
    <property type="entry name" value="Diaminopimelate epimerase-like"/>
    <property type="match status" value="1"/>
</dbReference>
<evidence type="ECO:0000256" key="2">
    <source>
        <dbReference type="ARBA" id="ARBA00023235"/>
    </source>
</evidence>
<dbReference type="PANTHER" id="PTHR13774:SF17">
    <property type="entry name" value="PHENAZINE BIOSYNTHESIS-LIKE DOMAIN-CONTAINING PROTEIN"/>
    <property type="match status" value="1"/>
</dbReference>
<dbReference type="HOGENOM" id="CLU_1240100_0_0_1"/>
<keyword evidence="2" id="KW-0413">Isomerase</keyword>
<dbReference type="STRING" id="1858805.M5FXC5"/>
<dbReference type="Gene3D" id="3.10.310.10">
    <property type="entry name" value="Diaminopimelate Epimerase, Chain A, domain 1"/>
    <property type="match status" value="1"/>
</dbReference>
<sequence>MGPAYTIVDAFTATAFAGNPASVIITDTPLQVEQMQLIARVRTFHEFNLAETAFLVRKEIGKDGSYARLALRCGLATLASANVLFSQLPPACQTLKFDTKSGQLFASRLPFGKIQLEFPAALLKLASGELAARVKRVVEECAPSGLEIGYVGLGQGIGFEGFVLAEVASGTGLKDLSFNPGPVMQLAPEHKIFILTSTGPVWGQKPDSYPAYSLPRQVFPKIQ</sequence>
<protein>
    <submittedName>
        <fullName evidence="3">Diaminopimelate epimerase-like protein</fullName>
    </submittedName>
</protein>